<dbReference type="OrthoDB" id="9769314at2"/>
<dbReference type="InterPro" id="IPR001223">
    <property type="entry name" value="Glyco_hydro18_cat"/>
</dbReference>
<dbReference type="Pfam" id="PF00704">
    <property type="entry name" value="Glyco_hydro_18"/>
    <property type="match status" value="1"/>
</dbReference>
<dbReference type="PATRIC" id="fig|1304284.3.peg.811"/>
<reference evidence="2 3" key="1">
    <citation type="journal article" date="2015" name="Geomicrobiol. J.">
        <title>Caldisalinibacter kiritimatiensis gen. nov., sp. nov., a moderately thermohalophilic thiosulfate-reducing bacterium from a hypersaline microbial mat.</title>
        <authorList>
            <person name="Ben Hania W."/>
            <person name="Joseph M."/>
            <person name="Fiebig A."/>
            <person name="Bunk B."/>
            <person name="Klenk H.-P."/>
            <person name="Fardeau M.-L."/>
            <person name="Spring S."/>
        </authorList>
    </citation>
    <scope>NUCLEOTIDE SEQUENCE [LARGE SCALE GENOMIC DNA]</scope>
    <source>
        <strain evidence="2 3">L21-TH-D2</strain>
    </source>
</reference>
<organism evidence="2 3">
    <name type="scientific">Caldisalinibacter kiritimatiensis</name>
    <dbReference type="NCBI Taxonomy" id="1304284"/>
    <lineage>
        <taxon>Bacteria</taxon>
        <taxon>Bacillati</taxon>
        <taxon>Bacillota</taxon>
        <taxon>Tissierellia</taxon>
        <taxon>Tissierellales</taxon>
        <taxon>Thermohalobacteraceae</taxon>
        <taxon>Caldisalinibacter</taxon>
    </lineage>
</organism>
<accession>R1CFM8</accession>
<dbReference type="SUPFAM" id="SSF55383">
    <property type="entry name" value="Copper amine oxidase, domain N"/>
    <property type="match status" value="1"/>
</dbReference>
<dbReference type="SMART" id="SM00636">
    <property type="entry name" value="Glyco_18"/>
    <property type="match status" value="1"/>
</dbReference>
<evidence type="ECO:0000259" key="1">
    <source>
        <dbReference type="PROSITE" id="PS51910"/>
    </source>
</evidence>
<dbReference type="Gene3D" id="3.20.20.80">
    <property type="entry name" value="Glycosidases"/>
    <property type="match status" value="1"/>
</dbReference>
<dbReference type="InterPro" id="IPR012854">
    <property type="entry name" value="Cu_amine_oxidase-like_N"/>
</dbReference>
<dbReference type="STRING" id="1304284.L21TH_0821"/>
<dbReference type="PROSITE" id="PS51910">
    <property type="entry name" value="GH18_2"/>
    <property type="match status" value="1"/>
</dbReference>
<dbReference type="Gene3D" id="3.10.50.10">
    <property type="match status" value="1"/>
</dbReference>
<keyword evidence="3" id="KW-1185">Reference proteome</keyword>
<evidence type="ECO:0000313" key="2">
    <source>
        <dbReference type="EMBL" id="EOD01110.1"/>
    </source>
</evidence>
<dbReference type="PANTHER" id="PTHR46066:SF2">
    <property type="entry name" value="CHITINASE DOMAIN-CONTAINING PROTEIN 1"/>
    <property type="match status" value="1"/>
</dbReference>
<dbReference type="AlphaFoldDB" id="R1CFM8"/>
<sequence length="625" mass="72009">MKKLLTLLSALIILNLLIIKPIYAQLPNDIKVTIDGEEVEFDVPPTIINGRTLVPVRAIFETLGAKVKWDGETRTVIGTKGDISINLQIDNTNVMVNDKIIELDVPATIIDGRTLVPARFVADSLGAQVGWNGETRTVIITTYNKITNGEYITNLVKMLEWDIAEETDEKTEELTTKKALEIAIQHGLPIDRDIKCSKFITKEEVELMFIRAMGFDTLTNKITYLENPLKDKVAENHIQEIILDMYKKIKEPLNEMHGFYAIRSYSQRDLIEDFNAVSYGWSCLEFNEEKQKVQLKTDKTKNNAFYLPNGFEEVIEIANDNNVSINLMVFASNQSNKSEDNVGLVERIITSPEIRKDVISQIVKSVNKLKYKSKTISFDGVVIDFEQIKDIELANHFNTFLNELKMELDKNHKKLHVAVQPGYYYKGYDYKTIGQIADKVILMAHDYYVNDVEKLIKSNVEENFYDIKNPLTPIENIYNEGFDVYNALKEITNKNTGIKDKNKIMLQLSFDAVQIQKDSKGNIEFFSPTYEQIKDRLLNEETQDSLEMKYDKASENPYFTYFDEGSNKQNIIWYEDTRSVLTKVNLAKLFCIKNISIWRLGNIPDYDKDLFLNIWEQTLNLQEGK</sequence>
<dbReference type="GO" id="GO:0008061">
    <property type="term" value="F:chitin binding"/>
    <property type="evidence" value="ECO:0007669"/>
    <property type="project" value="InterPro"/>
</dbReference>
<feature type="domain" description="GH18" evidence="1">
    <location>
        <begin position="254"/>
        <end position="622"/>
    </location>
</feature>
<dbReference type="Proteomes" id="UP000013378">
    <property type="component" value="Unassembled WGS sequence"/>
</dbReference>
<dbReference type="RefSeq" id="WP_006310023.1">
    <property type="nucleotide sequence ID" value="NZ_ARZA01000082.1"/>
</dbReference>
<evidence type="ECO:0000313" key="3">
    <source>
        <dbReference type="Proteomes" id="UP000013378"/>
    </source>
</evidence>
<dbReference type="GO" id="GO:0005975">
    <property type="term" value="P:carbohydrate metabolic process"/>
    <property type="evidence" value="ECO:0007669"/>
    <property type="project" value="InterPro"/>
</dbReference>
<comment type="caution">
    <text evidence="2">The sequence shown here is derived from an EMBL/GenBank/DDBJ whole genome shotgun (WGS) entry which is preliminary data.</text>
</comment>
<dbReference type="InterPro" id="IPR029070">
    <property type="entry name" value="Chitinase_insertion_sf"/>
</dbReference>
<gene>
    <name evidence="2" type="ORF">L21TH_0821</name>
</gene>
<dbReference type="eggNOG" id="COG1555">
    <property type="taxonomic scope" value="Bacteria"/>
</dbReference>
<dbReference type="InterPro" id="IPR017853">
    <property type="entry name" value="GH"/>
</dbReference>
<proteinExistence type="predicted"/>
<dbReference type="Pfam" id="PF07833">
    <property type="entry name" value="Cu_amine_oxidN1"/>
    <property type="match status" value="1"/>
</dbReference>
<dbReference type="InterPro" id="IPR011583">
    <property type="entry name" value="Chitinase_II/V-like_cat"/>
</dbReference>
<dbReference type="PANTHER" id="PTHR46066">
    <property type="entry name" value="CHITINASE DOMAIN-CONTAINING PROTEIN 1 FAMILY MEMBER"/>
    <property type="match status" value="1"/>
</dbReference>
<name>R1CFM8_9FIRM</name>
<dbReference type="Gene3D" id="3.30.457.10">
    <property type="entry name" value="Copper amine oxidase-like, N-terminal domain"/>
    <property type="match status" value="1"/>
</dbReference>
<dbReference type="EMBL" id="ARZA01000082">
    <property type="protein sequence ID" value="EOD01110.1"/>
    <property type="molecule type" value="Genomic_DNA"/>
</dbReference>
<dbReference type="eggNOG" id="COG3858">
    <property type="taxonomic scope" value="Bacteria"/>
</dbReference>
<protein>
    <submittedName>
        <fullName evidence="2">Copper amine oxidase-like protein</fullName>
    </submittedName>
</protein>
<dbReference type="SUPFAM" id="SSF51445">
    <property type="entry name" value="(Trans)glycosidases"/>
    <property type="match status" value="1"/>
</dbReference>
<dbReference type="InterPro" id="IPR036582">
    <property type="entry name" value="Mao_N_sf"/>
</dbReference>